<dbReference type="InterPro" id="IPR052500">
    <property type="entry name" value="Chloro/Mito_RNA_Process"/>
</dbReference>
<dbReference type="EMBL" id="JBBWWQ010000006">
    <property type="protein sequence ID" value="KAK8944292.1"/>
    <property type="molecule type" value="Genomic_DNA"/>
</dbReference>
<feature type="domain" description="Homing endonuclease LAGLIDADG" evidence="3">
    <location>
        <begin position="558"/>
        <end position="724"/>
    </location>
</feature>
<dbReference type="GO" id="GO:0000373">
    <property type="term" value="P:Group II intron splicing"/>
    <property type="evidence" value="ECO:0007669"/>
    <property type="project" value="TreeGrafter"/>
</dbReference>
<dbReference type="Pfam" id="PF03161">
    <property type="entry name" value="LAGLIDADG_2"/>
    <property type="match status" value="1"/>
</dbReference>
<keyword evidence="1" id="KW-0677">Repeat</keyword>
<dbReference type="Gene3D" id="3.10.28.10">
    <property type="entry name" value="Homing endonucleases"/>
    <property type="match status" value="2"/>
</dbReference>
<dbReference type="GO" id="GO:0004519">
    <property type="term" value="F:endonuclease activity"/>
    <property type="evidence" value="ECO:0007669"/>
    <property type="project" value="InterPro"/>
</dbReference>
<evidence type="ECO:0000256" key="1">
    <source>
        <dbReference type="ARBA" id="ARBA00022737"/>
    </source>
</evidence>
<dbReference type="Pfam" id="PF01535">
    <property type="entry name" value="PPR"/>
    <property type="match status" value="4"/>
</dbReference>
<dbReference type="InterPro" id="IPR002885">
    <property type="entry name" value="PPR_rpt"/>
</dbReference>
<gene>
    <name evidence="4" type="ORF">KSP39_PZI008245</name>
</gene>
<reference evidence="4 5" key="1">
    <citation type="journal article" date="2022" name="Nat. Plants">
        <title>Genomes of leafy and leafless Platanthera orchids illuminate the evolution of mycoheterotrophy.</title>
        <authorList>
            <person name="Li M.H."/>
            <person name="Liu K.W."/>
            <person name="Li Z."/>
            <person name="Lu H.C."/>
            <person name="Ye Q.L."/>
            <person name="Zhang D."/>
            <person name="Wang J.Y."/>
            <person name="Li Y.F."/>
            <person name="Zhong Z.M."/>
            <person name="Liu X."/>
            <person name="Yu X."/>
            <person name="Liu D.K."/>
            <person name="Tu X.D."/>
            <person name="Liu B."/>
            <person name="Hao Y."/>
            <person name="Liao X.Y."/>
            <person name="Jiang Y.T."/>
            <person name="Sun W.H."/>
            <person name="Chen J."/>
            <person name="Chen Y.Q."/>
            <person name="Ai Y."/>
            <person name="Zhai J.W."/>
            <person name="Wu S.S."/>
            <person name="Zhou Z."/>
            <person name="Hsiao Y.Y."/>
            <person name="Wu W.L."/>
            <person name="Chen Y.Y."/>
            <person name="Lin Y.F."/>
            <person name="Hsu J.L."/>
            <person name="Li C.Y."/>
            <person name="Wang Z.W."/>
            <person name="Zhao X."/>
            <person name="Zhong W.Y."/>
            <person name="Ma X.K."/>
            <person name="Ma L."/>
            <person name="Huang J."/>
            <person name="Chen G.Z."/>
            <person name="Huang M.Z."/>
            <person name="Huang L."/>
            <person name="Peng D.H."/>
            <person name="Luo Y.B."/>
            <person name="Zou S.Q."/>
            <person name="Chen S.P."/>
            <person name="Lan S."/>
            <person name="Tsai W.C."/>
            <person name="Van de Peer Y."/>
            <person name="Liu Z.J."/>
        </authorList>
    </citation>
    <scope>NUCLEOTIDE SEQUENCE [LARGE SCALE GENOMIC DNA]</scope>
    <source>
        <strain evidence="4">Lor287</strain>
    </source>
</reference>
<evidence type="ECO:0000259" key="3">
    <source>
        <dbReference type="Pfam" id="PF03161"/>
    </source>
</evidence>
<dbReference type="PROSITE" id="PS51375">
    <property type="entry name" value="PPR"/>
    <property type="match status" value="1"/>
</dbReference>
<sequence>MASVVSELTWIESLLTDLGVRLSSPALLLCDSQAAIHIAKNPVFHERTKHIEVDCHFIREKVQMKKIEVKHVPGTEQVADILTKALSIPHHVYLPLKIRRRRGAVLRRTVPTHLHPTDGRSRCSQRPWVTVGDASRRAIHIVSRREDEPADRSSWMTQQHWFHFDFALATKLTDFLGKDRKFLKCREMFDSIIKQGRVPSEATFHILAVAYLSAPIEGCVEEAASIYNKMIHLGGYRPRLSLHNSLFRALLGQPRRVSKHHLKQAEFIYHNLLTSDFEVHKDVFSGLIWLHSYQESIDRGRIDSLRDEMKREKIEEDRDVLISILRACSKLGDVEEAEKTWLKLTASGYLLPSQAFVYRMELYSKAGDPMKSLEIFNEIKTRRLPVNVASYHKIIEVMTKADELDVSEALVDEFAERGMKPLNPAFHDLMKMYLKLGMHDKLEATFSKCLANSHPSRSVHGIYLESLVMVNDLEKAEQIFSEMQTNGTIGAGARSCNVMLQGYLAAGDYVKGVKVYNTMTQKKYDVEPKFQEKIEQFLDENKKIVRKAVSLKLNGEQREILIGLLLGGVEMMLDEEKRKHAVLFKFNSSSDVHSALKIHIHERFYEWLTSRNRSLVGEHEIPDQFSTVAYSSFSFFADQFRAKNRPVVPKLVHRWLSARVLAYWYMYGGFKTSSEDILLRLRGANLEDIEKIVKNFQKNGMASKVKRKGRISWIGFQGRDAATFWKVVEPFILQNVKDFLMPHADEGPNSRDDIGSDSGVPGFCEKLV</sequence>
<comment type="caution">
    <text evidence="4">The sequence shown here is derived from an EMBL/GenBank/DDBJ whole genome shotgun (WGS) entry which is preliminary data.</text>
</comment>
<evidence type="ECO:0000313" key="4">
    <source>
        <dbReference type="EMBL" id="KAK8944292.1"/>
    </source>
</evidence>
<dbReference type="GO" id="GO:0045292">
    <property type="term" value="P:mRNA cis splicing, via spliceosome"/>
    <property type="evidence" value="ECO:0007669"/>
    <property type="project" value="TreeGrafter"/>
</dbReference>
<dbReference type="SUPFAM" id="SSF55608">
    <property type="entry name" value="Homing endonucleases"/>
    <property type="match status" value="1"/>
</dbReference>
<dbReference type="CDD" id="cd09272">
    <property type="entry name" value="RNase_HI_RT_Ty1"/>
    <property type="match status" value="1"/>
</dbReference>
<dbReference type="NCBIfam" id="TIGR00756">
    <property type="entry name" value="PPR"/>
    <property type="match status" value="1"/>
</dbReference>
<feature type="repeat" description="PPR" evidence="2">
    <location>
        <begin position="387"/>
        <end position="421"/>
    </location>
</feature>
<name>A0AAP0BLW7_9ASPA</name>
<keyword evidence="5" id="KW-1185">Reference proteome</keyword>
<accession>A0AAP0BLW7</accession>
<dbReference type="AlphaFoldDB" id="A0AAP0BLW7"/>
<dbReference type="Gene3D" id="1.25.40.10">
    <property type="entry name" value="Tetratricopeptide repeat domain"/>
    <property type="match status" value="2"/>
</dbReference>
<dbReference type="GO" id="GO:0048564">
    <property type="term" value="P:photosystem I assembly"/>
    <property type="evidence" value="ECO:0007669"/>
    <property type="project" value="TreeGrafter"/>
</dbReference>
<dbReference type="InterPro" id="IPR011990">
    <property type="entry name" value="TPR-like_helical_dom_sf"/>
</dbReference>
<dbReference type="InterPro" id="IPR027434">
    <property type="entry name" value="Homing_endonucl"/>
</dbReference>
<proteinExistence type="predicted"/>
<dbReference type="SUPFAM" id="SSF81901">
    <property type="entry name" value="HCP-like"/>
    <property type="match status" value="1"/>
</dbReference>
<dbReference type="Proteomes" id="UP001418222">
    <property type="component" value="Unassembled WGS sequence"/>
</dbReference>
<dbReference type="PANTHER" id="PTHR47539">
    <property type="entry name" value="PENTATRICOPEPTIDE REPEAT-CONTAINING PROTEIN OTP51, CHLOROPLASTIC"/>
    <property type="match status" value="1"/>
</dbReference>
<dbReference type="InterPro" id="IPR004860">
    <property type="entry name" value="LAGLIDADG_dom"/>
</dbReference>
<organism evidence="4 5">
    <name type="scientific">Platanthera zijinensis</name>
    <dbReference type="NCBI Taxonomy" id="2320716"/>
    <lineage>
        <taxon>Eukaryota</taxon>
        <taxon>Viridiplantae</taxon>
        <taxon>Streptophyta</taxon>
        <taxon>Embryophyta</taxon>
        <taxon>Tracheophyta</taxon>
        <taxon>Spermatophyta</taxon>
        <taxon>Magnoliopsida</taxon>
        <taxon>Liliopsida</taxon>
        <taxon>Asparagales</taxon>
        <taxon>Orchidaceae</taxon>
        <taxon>Orchidoideae</taxon>
        <taxon>Orchideae</taxon>
        <taxon>Orchidinae</taxon>
        <taxon>Platanthera</taxon>
    </lineage>
</organism>
<evidence type="ECO:0000313" key="5">
    <source>
        <dbReference type="Proteomes" id="UP001418222"/>
    </source>
</evidence>
<evidence type="ECO:0000256" key="2">
    <source>
        <dbReference type="PROSITE-ProRule" id="PRU00708"/>
    </source>
</evidence>
<protein>
    <submittedName>
        <fullName evidence="4">Pentatricopeptide repeat-containing protein</fullName>
    </submittedName>
</protein>
<dbReference type="PANTHER" id="PTHR47539:SF1">
    <property type="entry name" value="PENTATRICOPEPTIDE REPEAT-CONTAINING PROTEIN OTP51, CHLOROPLASTIC"/>
    <property type="match status" value="1"/>
</dbReference>